<feature type="transmembrane region" description="Helical" evidence="7">
    <location>
        <begin position="387"/>
        <end position="405"/>
    </location>
</feature>
<dbReference type="HOGENOM" id="CLU_034180_16_4_9"/>
<keyword evidence="3" id="KW-1003">Cell membrane</keyword>
<dbReference type="AlphaFoldDB" id="L1Q3N2"/>
<dbReference type="GO" id="GO:0005886">
    <property type="term" value="C:plasma membrane"/>
    <property type="evidence" value="ECO:0007669"/>
    <property type="project" value="UniProtKB-SubCell"/>
</dbReference>
<dbReference type="PANTHER" id="PTHR43266">
    <property type="entry name" value="MACROLIDE-EFFLUX PROTEIN"/>
    <property type="match status" value="1"/>
</dbReference>
<feature type="transmembrane region" description="Helical" evidence="7">
    <location>
        <begin position="258"/>
        <end position="280"/>
    </location>
</feature>
<evidence type="ECO:0000259" key="8">
    <source>
        <dbReference type="PROSITE" id="PS50850"/>
    </source>
</evidence>
<evidence type="ECO:0000256" key="6">
    <source>
        <dbReference type="ARBA" id="ARBA00023136"/>
    </source>
</evidence>
<comment type="subcellular location">
    <subcellularLocation>
        <location evidence="1">Cell membrane</location>
        <topology evidence="1">Multi-pass membrane protein</topology>
    </subcellularLocation>
</comment>
<dbReference type="InterPro" id="IPR020846">
    <property type="entry name" value="MFS_dom"/>
</dbReference>
<dbReference type="OrthoDB" id="9775268at2"/>
<evidence type="ECO:0000256" key="7">
    <source>
        <dbReference type="SAM" id="Phobius"/>
    </source>
</evidence>
<accession>L1Q3N2</accession>
<feature type="transmembrane region" description="Helical" evidence="7">
    <location>
        <begin position="222"/>
        <end position="246"/>
    </location>
</feature>
<dbReference type="EMBL" id="AMEZ01000121">
    <property type="protein sequence ID" value="EKY22593.1"/>
    <property type="molecule type" value="Genomic_DNA"/>
</dbReference>
<feature type="transmembrane region" description="Helical" evidence="7">
    <location>
        <begin position="76"/>
        <end position="97"/>
    </location>
</feature>
<feature type="transmembrane region" description="Helical" evidence="7">
    <location>
        <begin position="145"/>
        <end position="164"/>
    </location>
</feature>
<keyword evidence="2" id="KW-0813">Transport</keyword>
<organism evidence="9 10">
    <name type="scientific">Clostridium celatum DSM 1785</name>
    <dbReference type="NCBI Taxonomy" id="545697"/>
    <lineage>
        <taxon>Bacteria</taxon>
        <taxon>Bacillati</taxon>
        <taxon>Bacillota</taxon>
        <taxon>Clostridia</taxon>
        <taxon>Eubacteriales</taxon>
        <taxon>Clostridiaceae</taxon>
        <taxon>Clostridium</taxon>
    </lineage>
</organism>
<feature type="domain" description="Major facilitator superfamily (MFS) profile" evidence="8">
    <location>
        <begin position="1"/>
        <end position="413"/>
    </location>
</feature>
<dbReference type="RefSeq" id="WP_005215841.1">
    <property type="nucleotide sequence ID" value="NZ_KB291706.1"/>
</dbReference>
<evidence type="ECO:0000256" key="4">
    <source>
        <dbReference type="ARBA" id="ARBA00022692"/>
    </source>
</evidence>
<evidence type="ECO:0000313" key="10">
    <source>
        <dbReference type="Proteomes" id="UP000010420"/>
    </source>
</evidence>
<reference evidence="9 10" key="1">
    <citation type="submission" date="2012-05" db="EMBL/GenBank/DDBJ databases">
        <authorList>
            <person name="Weinstock G."/>
            <person name="Sodergren E."/>
            <person name="Lobos E.A."/>
            <person name="Fulton L."/>
            <person name="Fulton R."/>
            <person name="Courtney L."/>
            <person name="Fronick C."/>
            <person name="O'Laughlin M."/>
            <person name="Godfrey J."/>
            <person name="Wilson R.M."/>
            <person name="Miner T."/>
            <person name="Farmer C."/>
            <person name="Delehaunty K."/>
            <person name="Cordes M."/>
            <person name="Minx P."/>
            <person name="Tomlinson C."/>
            <person name="Chen J."/>
            <person name="Wollam A."/>
            <person name="Pepin K.H."/>
            <person name="Bhonagiri V."/>
            <person name="Zhang X."/>
            <person name="Suruliraj S."/>
            <person name="Warren W."/>
            <person name="Mitreva M."/>
            <person name="Mardis E.R."/>
            <person name="Wilson R.K."/>
        </authorList>
    </citation>
    <scope>NUCLEOTIDE SEQUENCE [LARGE SCALE GENOMIC DNA]</scope>
    <source>
        <strain evidence="9 10">DSM 1785</strain>
    </source>
</reference>
<dbReference type="Proteomes" id="UP000010420">
    <property type="component" value="Unassembled WGS sequence"/>
</dbReference>
<name>L1Q3N2_9CLOT</name>
<feature type="transmembrane region" description="Helical" evidence="7">
    <location>
        <begin position="359"/>
        <end position="381"/>
    </location>
</feature>
<dbReference type="CDD" id="cd06173">
    <property type="entry name" value="MFS_MefA_like"/>
    <property type="match status" value="1"/>
</dbReference>
<gene>
    <name evidence="9" type="ORF">HMPREF0216_03184</name>
</gene>
<sequence>MKFKLLKDKNFSLLMFGKITSLIGSSMQSFALSLFVLATTGSATKFASILSIALIPQLIFGPIAGVFVDRFNRKKILVILDLISGVVVSIFAVIYFITGELPIGYIYMLAIILSLISTLFQPALQTVLPSIIKKEDLVDANAMNSLILAIGNLAAPAIAGILYGSFGLEFIFILNSITFFVSAFSECFIDIPKINNSEKLNLKLFWDDFSNGIKFSLSNKTVASIVILAMMLNFALGSFTVGVTFVCKRILMVSDFQYGLTESISVAAMMISSLLTGYLAKKYTIGKNVYKSLLYTGIVTAFFGMAVFKPFLNIFSSSLVPYIFIMMLGFVIGLFIGIANIFIGIYFQTIVPLEYMGRVGTVQSTVCMAAMPLSNMMFGLLFDKIDASIIFPISAILVIIPISFYRKVLLSVDIDKHNTNEENLVNA</sequence>
<keyword evidence="5 7" id="KW-1133">Transmembrane helix</keyword>
<evidence type="ECO:0000313" key="9">
    <source>
        <dbReference type="EMBL" id="EKY22593.1"/>
    </source>
</evidence>
<feature type="transmembrane region" description="Helical" evidence="7">
    <location>
        <begin position="292"/>
        <end position="311"/>
    </location>
</feature>
<dbReference type="SUPFAM" id="SSF103473">
    <property type="entry name" value="MFS general substrate transporter"/>
    <property type="match status" value="1"/>
</dbReference>
<dbReference type="eggNOG" id="COG2814">
    <property type="taxonomic scope" value="Bacteria"/>
</dbReference>
<dbReference type="InterPro" id="IPR011701">
    <property type="entry name" value="MFS"/>
</dbReference>
<feature type="transmembrane region" description="Helical" evidence="7">
    <location>
        <begin position="46"/>
        <end position="69"/>
    </location>
</feature>
<dbReference type="InterPro" id="IPR036259">
    <property type="entry name" value="MFS_trans_sf"/>
</dbReference>
<evidence type="ECO:0000256" key="2">
    <source>
        <dbReference type="ARBA" id="ARBA00022448"/>
    </source>
</evidence>
<keyword evidence="6 7" id="KW-0472">Membrane</keyword>
<dbReference type="STRING" id="545697.HMPREF0216_03184"/>
<evidence type="ECO:0000256" key="3">
    <source>
        <dbReference type="ARBA" id="ARBA00022475"/>
    </source>
</evidence>
<evidence type="ECO:0000256" key="1">
    <source>
        <dbReference type="ARBA" id="ARBA00004651"/>
    </source>
</evidence>
<keyword evidence="10" id="KW-1185">Reference proteome</keyword>
<protein>
    <submittedName>
        <fullName evidence="9">Transporter, major facilitator family protein</fullName>
    </submittedName>
</protein>
<dbReference type="PANTHER" id="PTHR43266:SF2">
    <property type="entry name" value="MAJOR FACILITATOR SUPERFAMILY (MFS) PROFILE DOMAIN-CONTAINING PROTEIN"/>
    <property type="match status" value="1"/>
</dbReference>
<feature type="transmembrane region" description="Helical" evidence="7">
    <location>
        <begin position="103"/>
        <end position="124"/>
    </location>
</feature>
<proteinExistence type="predicted"/>
<comment type="caution">
    <text evidence="9">The sequence shown here is derived from an EMBL/GenBank/DDBJ whole genome shotgun (WGS) entry which is preliminary data.</text>
</comment>
<evidence type="ECO:0000256" key="5">
    <source>
        <dbReference type="ARBA" id="ARBA00022989"/>
    </source>
</evidence>
<dbReference type="Gene3D" id="1.20.1250.20">
    <property type="entry name" value="MFS general substrate transporter like domains"/>
    <property type="match status" value="1"/>
</dbReference>
<dbReference type="GO" id="GO:0022857">
    <property type="term" value="F:transmembrane transporter activity"/>
    <property type="evidence" value="ECO:0007669"/>
    <property type="project" value="InterPro"/>
</dbReference>
<feature type="transmembrane region" description="Helical" evidence="7">
    <location>
        <begin position="323"/>
        <end position="347"/>
    </location>
</feature>
<feature type="transmembrane region" description="Helical" evidence="7">
    <location>
        <begin position="170"/>
        <end position="189"/>
    </location>
</feature>
<feature type="transmembrane region" description="Helical" evidence="7">
    <location>
        <begin position="21"/>
        <end position="40"/>
    </location>
</feature>
<dbReference type="Pfam" id="PF07690">
    <property type="entry name" value="MFS_1"/>
    <property type="match status" value="1"/>
</dbReference>
<dbReference type="PATRIC" id="fig|545697.3.peg.3117"/>
<keyword evidence="4 7" id="KW-0812">Transmembrane</keyword>
<dbReference type="PROSITE" id="PS50850">
    <property type="entry name" value="MFS"/>
    <property type="match status" value="1"/>
</dbReference>